<feature type="region of interest" description="Disordered" evidence="1">
    <location>
        <begin position="1"/>
        <end position="26"/>
    </location>
</feature>
<dbReference type="AlphaFoldDB" id="A0A0L6U6W1"/>
<dbReference type="EMBL" id="LAVV01015004">
    <property type="protein sequence ID" value="KNZ44253.1"/>
    <property type="molecule type" value="Genomic_DNA"/>
</dbReference>
<name>A0A0L6U6W1_9BASI</name>
<feature type="compositionally biased region" description="Polar residues" evidence="1">
    <location>
        <begin position="1"/>
        <end position="19"/>
    </location>
</feature>
<dbReference type="VEuPathDB" id="FungiDB:VP01_935g3"/>
<reference evidence="2 3" key="1">
    <citation type="submission" date="2015-08" db="EMBL/GenBank/DDBJ databases">
        <title>Next Generation Sequencing and Analysis of the Genome of Puccinia sorghi L Schw, the Causal Agent of Maize Common Rust.</title>
        <authorList>
            <person name="Rochi L."/>
            <person name="Burguener G."/>
            <person name="Darino M."/>
            <person name="Turjanski A."/>
            <person name="Kreff E."/>
            <person name="Dieguez M.J."/>
            <person name="Sacco F."/>
        </authorList>
    </citation>
    <scope>NUCLEOTIDE SEQUENCE [LARGE SCALE GENOMIC DNA]</scope>
    <source>
        <strain evidence="2 3">RO10H11247</strain>
    </source>
</reference>
<proteinExistence type="predicted"/>
<protein>
    <submittedName>
        <fullName evidence="2">Uncharacterized protein</fullName>
    </submittedName>
</protein>
<keyword evidence="3" id="KW-1185">Reference proteome</keyword>
<gene>
    <name evidence="2" type="ORF">VP01_935g3</name>
</gene>
<dbReference type="Proteomes" id="UP000037035">
    <property type="component" value="Unassembled WGS sequence"/>
</dbReference>
<organism evidence="2 3">
    <name type="scientific">Puccinia sorghi</name>
    <dbReference type="NCBI Taxonomy" id="27349"/>
    <lineage>
        <taxon>Eukaryota</taxon>
        <taxon>Fungi</taxon>
        <taxon>Dikarya</taxon>
        <taxon>Basidiomycota</taxon>
        <taxon>Pucciniomycotina</taxon>
        <taxon>Pucciniomycetes</taxon>
        <taxon>Pucciniales</taxon>
        <taxon>Pucciniaceae</taxon>
        <taxon>Puccinia</taxon>
    </lineage>
</organism>
<evidence type="ECO:0000256" key="1">
    <source>
        <dbReference type="SAM" id="MobiDB-lite"/>
    </source>
</evidence>
<comment type="caution">
    <text evidence="2">The sequence shown here is derived from an EMBL/GenBank/DDBJ whole genome shotgun (WGS) entry which is preliminary data.</text>
</comment>
<evidence type="ECO:0000313" key="3">
    <source>
        <dbReference type="Proteomes" id="UP000037035"/>
    </source>
</evidence>
<evidence type="ECO:0000313" key="2">
    <source>
        <dbReference type="EMBL" id="KNZ44253.1"/>
    </source>
</evidence>
<accession>A0A0L6U6W1</accession>
<sequence length="93" mass="10574">MSWRCSKTLQKSQPQQITDDNMPRSSKRAEAIKNLIQIIRFKIKEASLESLFESDSGPSSDDSDLGELVAALISIKKRRYLAKWNSGCLRNPF</sequence>